<dbReference type="PROSITE" id="PS00122">
    <property type="entry name" value="CARBOXYLESTERASE_B_1"/>
    <property type="match status" value="1"/>
</dbReference>
<evidence type="ECO:0000259" key="4">
    <source>
        <dbReference type="Pfam" id="PF00135"/>
    </source>
</evidence>
<protein>
    <recommendedName>
        <fullName evidence="3">Carboxylic ester hydrolase</fullName>
        <ecNumber evidence="3">3.1.1.-</ecNumber>
    </recommendedName>
</protein>
<dbReference type="Pfam" id="PF00135">
    <property type="entry name" value="COesterase"/>
    <property type="match status" value="1"/>
</dbReference>
<dbReference type="EC" id="3.1.1.-" evidence="3"/>
<dbReference type="InterPro" id="IPR019819">
    <property type="entry name" value="Carboxylesterase_B_CS"/>
</dbReference>
<feature type="chain" id="PRO_5029936971" description="Carboxylic ester hydrolase" evidence="3">
    <location>
        <begin position="19"/>
        <end position="622"/>
    </location>
</feature>
<dbReference type="GO" id="GO:0016787">
    <property type="term" value="F:hydrolase activity"/>
    <property type="evidence" value="ECO:0007669"/>
    <property type="project" value="UniProtKB-KW"/>
</dbReference>
<dbReference type="Proteomes" id="UP000591131">
    <property type="component" value="Unassembled WGS sequence"/>
</dbReference>
<dbReference type="PROSITE" id="PS00941">
    <property type="entry name" value="CARBOXYLESTERASE_B_2"/>
    <property type="match status" value="1"/>
</dbReference>
<feature type="domain" description="Carboxylesterase type B" evidence="4">
    <location>
        <begin position="49"/>
        <end position="523"/>
    </location>
</feature>
<keyword evidence="2 3" id="KW-0378">Hydrolase</keyword>
<dbReference type="OrthoDB" id="423410at2759"/>
<reference evidence="5 6" key="1">
    <citation type="submission" date="2020-04" db="EMBL/GenBank/DDBJ databases">
        <title>Perkinsus chesapeaki whole genome sequence.</title>
        <authorList>
            <person name="Bogema D.R."/>
        </authorList>
    </citation>
    <scope>NUCLEOTIDE SEQUENCE [LARGE SCALE GENOMIC DNA]</scope>
    <source>
        <strain evidence="5">ATCC PRA-425</strain>
    </source>
</reference>
<evidence type="ECO:0000256" key="3">
    <source>
        <dbReference type="RuleBase" id="RU361235"/>
    </source>
</evidence>
<dbReference type="InterPro" id="IPR029058">
    <property type="entry name" value="AB_hydrolase_fold"/>
</dbReference>
<evidence type="ECO:0000256" key="2">
    <source>
        <dbReference type="ARBA" id="ARBA00022801"/>
    </source>
</evidence>
<evidence type="ECO:0000313" key="6">
    <source>
        <dbReference type="Proteomes" id="UP000591131"/>
    </source>
</evidence>
<dbReference type="EMBL" id="JAAPAO010000424">
    <property type="protein sequence ID" value="KAF4660167.1"/>
    <property type="molecule type" value="Genomic_DNA"/>
</dbReference>
<evidence type="ECO:0000313" key="5">
    <source>
        <dbReference type="EMBL" id="KAF4660167.1"/>
    </source>
</evidence>
<dbReference type="InterPro" id="IPR050309">
    <property type="entry name" value="Type-B_Carboxylest/Lipase"/>
</dbReference>
<keyword evidence="6" id="KW-1185">Reference proteome</keyword>
<dbReference type="InterPro" id="IPR019826">
    <property type="entry name" value="Carboxylesterase_B_AS"/>
</dbReference>
<dbReference type="AlphaFoldDB" id="A0A7J6LLQ9"/>
<name>A0A7J6LLQ9_PERCH</name>
<dbReference type="Gene3D" id="3.40.50.1820">
    <property type="entry name" value="alpha/beta hydrolase"/>
    <property type="match status" value="1"/>
</dbReference>
<dbReference type="SUPFAM" id="SSF53474">
    <property type="entry name" value="alpha/beta-Hydrolases"/>
    <property type="match status" value="1"/>
</dbReference>
<keyword evidence="3" id="KW-0732">Signal</keyword>
<sequence length="622" mass="68130">MFLVFGTFQICLTTSAGCTTNPAARLAGSTTTAATAAMTMPASTAMASTVRGPPPSSKEGEEDCLFLNVYRPVIAANGTARLPVMFWVYGGGYTEGDALLYNGTAIAAAHDVIVVTVNYRLGHLGFFGSQKSFEEEGTTGNWGTLDTQLGLKWVRENIEAFGGDKDRVLLFGESAGAFSVMWHIAAPGSKGLFHAAIIESGTSSTGIFFQNQSDAFKYYDWVAKDLAGCQSAHDLDCLRQTESNKFDIPAGIRFDPSRAPTWGSPLFPHMPVGPIVDGTALPDVPLHVIKKGMHNDVPLILGLNRNEGSMFGFMLADLVPGLTLPPRAKDSLDASEYFLQNSTAAQELTASLYPPDEYSTVYGEDNTYFEQIFYVIRDAMFHCSMRRLATALAESGRRSHTWMYSFDKPDIYGTWSGFRLGKFLPAFGNLTLAELGTVHGSEVPFVFKQFMEGPANLTSFGKATFFSLFTAHPPRQPGDAFHKVSDAFSCMWASMAASGAPTDLNTSCLLINGSLPSWLPYNSSFNGSSEPEGVYMHIGDVLEMRSWRDGNIYPDNEMPSLHQCKWWDEHPIVFHDLRTDLKSATTAPLPSTSTSLPSFARSDFYWNSCQLLLFAATLFMFR</sequence>
<gene>
    <name evidence="5" type="ORF">FOL47_007275</name>
</gene>
<dbReference type="PANTHER" id="PTHR11559">
    <property type="entry name" value="CARBOXYLESTERASE"/>
    <property type="match status" value="1"/>
</dbReference>
<feature type="signal peptide" evidence="3">
    <location>
        <begin position="1"/>
        <end position="18"/>
    </location>
</feature>
<proteinExistence type="inferred from homology"/>
<organism evidence="5 6">
    <name type="scientific">Perkinsus chesapeaki</name>
    <name type="common">Clam parasite</name>
    <name type="synonym">Perkinsus andrewsi</name>
    <dbReference type="NCBI Taxonomy" id="330153"/>
    <lineage>
        <taxon>Eukaryota</taxon>
        <taxon>Sar</taxon>
        <taxon>Alveolata</taxon>
        <taxon>Perkinsozoa</taxon>
        <taxon>Perkinsea</taxon>
        <taxon>Perkinsida</taxon>
        <taxon>Perkinsidae</taxon>
        <taxon>Perkinsus</taxon>
    </lineage>
</organism>
<evidence type="ECO:0000256" key="1">
    <source>
        <dbReference type="ARBA" id="ARBA00005964"/>
    </source>
</evidence>
<dbReference type="InterPro" id="IPR002018">
    <property type="entry name" value="CarbesteraseB"/>
</dbReference>
<accession>A0A7J6LLQ9</accession>
<comment type="caution">
    <text evidence="5">The sequence shown here is derived from an EMBL/GenBank/DDBJ whole genome shotgun (WGS) entry which is preliminary data.</text>
</comment>
<comment type="similarity">
    <text evidence="1 3">Belongs to the type-B carboxylesterase/lipase family.</text>
</comment>